<keyword evidence="4" id="KW-1185">Reference proteome</keyword>
<dbReference type="Pfam" id="PF07963">
    <property type="entry name" value="N_methyl"/>
    <property type="match status" value="1"/>
</dbReference>
<keyword evidence="2" id="KW-0998">Cell outer membrane</keyword>
<name>A0A1U7NVB1_9DEIO</name>
<dbReference type="InterPro" id="IPR012902">
    <property type="entry name" value="N_methyl_site"/>
</dbReference>
<comment type="caution">
    <text evidence="3">The sequence shown here is derived from an EMBL/GenBank/DDBJ whole genome shotgun (WGS) entry which is preliminary data.</text>
</comment>
<dbReference type="Proteomes" id="UP000186607">
    <property type="component" value="Unassembled WGS sequence"/>
</dbReference>
<dbReference type="STRING" id="249408.BOO71_0010579"/>
<organism evidence="3 4">
    <name type="scientific">Deinococcus marmoris</name>
    <dbReference type="NCBI Taxonomy" id="249408"/>
    <lineage>
        <taxon>Bacteria</taxon>
        <taxon>Thermotogati</taxon>
        <taxon>Deinococcota</taxon>
        <taxon>Deinococci</taxon>
        <taxon>Deinococcales</taxon>
        <taxon>Deinococcaceae</taxon>
        <taxon>Deinococcus</taxon>
    </lineage>
</organism>
<gene>
    <name evidence="3" type="ORF">BOO71_0010579</name>
</gene>
<dbReference type="GO" id="GO:0009279">
    <property type="term" value="C:cell outer membrane"/>
    <property type="evidence" value="ECO:0007669"/>
    <property type="project" value="UniProtKB-SubCell"/>
</dbReference>
<sequence length="306" mass="31906">MRGRTQGFTLLELLVAAAIALLLLGVIAASLTISLRIQARENQNIPVQQQLRASIEVIAQDLRAAVGPRVLYANVNGAGAALPSGLTLSTGTSVTIMVPQANSTFVVLPPTGYPTVNALLARSSTSVSLASLSDTGSTTQNCNVAFQGNDYGVLYSTLNTSFQSGAGRAPSASRVFQTASTSSCTTSSGSASINHPVTPMPQLNWNPNTYMVKVIPVRYFVDAATLYRQLASEPAQVVAYDISALTLSYLPENPVAGLVGCSLPATFTSTPTCPPRSVNLTLTSAPQNAAVQGARSLTASQIVFLR</sequence>
<evidence type="ECO:0000313" key="4">
    <source>
        <dbReference type="Proteomes" id="UP000186607"/>
    </source>
</evidence>
<dbReference type="RefSeq" id="WP_075834717.1">
    <property type="nucleotide sequence ID" value="NZ_MSTI01000125.1"/>
</dbReference>
<proteinExistence type="predicted"/>
<evidence type="ECO:0000256" key="2">
    <source>
        <dbReference type="ARBA" id="ARBA00023237"/>
    </source>
</evidence>
<keyword evidence="2" id="KW-0472">Membrane</keyword>
<comment type="subcellular location">
    <subcellularLocation>
        <location evidence="1">Cell outer membrane</location>
    </subcellularLocation>
</comment>
<evidence type="ECO:0000256" key="1">
    <source>
        <dbReference type="ARBA" id="ARBA00004442"/>
    </source>
</evidence>
<accession>A0A1U7NVB1</accession>
<dbReference type="OrthoDB" id="9936106at2"/>
<evidence type="ECO:0000313" key="3">
    <source>
        <dbReference type="EMBL" id="OLV16863.1"/>
    </source>
</evidence>
<dbReference type="EMBL" id="MSTI01000125">
    <property type="protein sequence ID" value="OLV16863.1"/>
    <property type="molecule type" value="Genomic_DNA"/>
</dbReference>
<dbReference type="NCBIfam" id="TIGR02532">
    <property type="entry name" value="IV_pilin_GFxxxE"/>
    <property type="match status" value="1"/>
</dbReference>
<dbReference type="PROSITE" id="PS00409">
    <property type="entry name" value="PROKAR_NTER_METHYL"/>
    <property type="match status" value="1"/>
</dbReference>
<evidence type="ECO:0008006" key="5">
    <source>
        <dbReference type="Google" id="ProtNLM"/>
    </source>
</evidence>
<reference evidence="3 4" key="1">
    <citation type="submission" date="2017-01" db="EMBL/GenBank/DDBJ databases">
        <title>Genome Analysis of Deinococcus marmoris KOPRI26562.</title>
        <authorList>
            <person name="Kim J.H."/>
            <person name="Oh H.-M."/>
        </authorList>
    </citation>
    <scope>NUCLEOTIDE SEQUENCE [LARGE SCALE GENOMIC DNA]</scope>
    <source>
        <strain evidence="3 4">KOPRI26562</strain>
    </source>
</reference>
<protein>
    <recommendedName>
        <fullName evidence="5">Prepilin-type N-terminal cleavage/methylation domain-containing protein</fullName>
    </recommendedName>
</protein>
<dbReference type="AlphaFoldDB" id="A0A1U7NVB1"/>